<feature type="compositionally biased region" description="Polar residues" evidence="1">
    <location>
        <begin position="1026"/>
        <end position="1039"/>
    </location>
</feature>
<evidence type="ECO:0000313" key="4">
    <source>
        <dbReference type="Proteomes" id="UP001576784"/>
    </source>
</evidence>
<keyword evidence="2" id="KW-0812">Transmembrane</keyword>
<keyword evidence="2" id="KW-0472">Membrane</keyword>
<proteinExistence type="predicted"/>
<feature type="transmembrane region" description="Helical" evidence="2">
    <location>
        <begin position="379"/>
        <end position="402"/>
    </location>
</feature>
<dbReference type="EMBL" id="JBHFNR010000016">
    <property type="protein sequence ID" value="MFB2891735.1"/>
    <property type="molecule type" value="Genomic_DNA"/>
</dbReference>
<protein>
    <submittedName>
        <fullName evidence="3">Uncharacterized protein</fullName>
    </submittedName>
</protein>
<keyword evidence="2" id="KW-1133">Transmembrane helix</keyword>
<comment type="caution">
    <text evidence="3">The sequence shown here is derived from an EMBL/GenBank/DDBJ whole genome shotgun (WGS) entry which is preliminary data.</text>
</comment>
<organism evidence="3 4">
    <name type="scientific">Floridaenema flaviceps BLCC-F50</name>
    <dbReference type="NCBI Taxonomy" id="3153642"/>
    <lineage>
        <taxon>Bacteria</taxon>
        <taxon>Bacillati</taxon>
        <taxon>Cyanobacteriota</taxon>
        <taxon>Cyanophyceae</taxon>
        <taxon>Oscillatoriophycideae</taxon>
        <taxon>Aerosakkonematales</taxon>
        <taxon>Aerosakkonemataceae</taxon>
        <taxon>Floridanema</taxon>
        <taxon>Floridanema flaviceps</taxon>
    </lineage>
</organism>
<dbReference type="Proteomes" id="UP001576784">
    <property type="component" value="Unassembled WGS sequence"/>
</dbReference>
<evidence type="ECO:0000313" key="3">
    <source>
        <dbReference type="EMBL" id="MFB2891735.1"/>
    </source>
</evidence>
<accession>A0ABV4XJ56</accession>
<reference evidence="3 4" key="1">
    <citation type="submission" date="2024-09" db="EMBL/GenBank/DDBJ databases">
        <title>Floridaenema gen nov. (Aerosakkonemataceae, Aerosakkonematales ord. nov., Cyanobacteria) from benthic tropical and subtropical fresh waters, with the description of four new species.</title>
        <authorList>
            <person name="Moretto J.A."/>
            <person name="Berthold D.E."/>
            <person name="Lefler F.W."/>
            <person name="Huang I.-S."/>
            <person name="Laughinghouse H. IV."/>
        </authorList>
    </citation>
    <scope>NUCLEOTIDE SEQUENCE [LARGE SCALE GENOMIC DNA]</scope>
    <source>
        <strain evidence="3 4">BLCC-F50</strain>
    </source>
</reference>
<dbReference type="RefSeq" id="WP_413261412.1">
    <property type="nucleotide sequence ID" value="NZ_JBHFNR010000016.1"/>
</dbReference>
<name>A0ABV4XJ56_9CYAN</name>
<evidence type="ECO:0000256" key="2">
    <source>
        <dbReference type="SAM" id="Phobius"/>
    </source>
</evidence>
<keyword evidence="4" id="KW-1185">Reference proteome</keyword>
<gene>
    <name evidence="3" type="ORF">ACE1CI_02210</name>
</gene>
<feature type="region of interest" description="Disordered" evidence="1">
    <location>
        <begin position="996"/>
        <end position="1064"/>
    </location>
</feature>
<evidence type="ECO:0000256" key="1">
    <source>
        <dbReference type="SAM" id="MobiDB-lite"/>
    </source>
</evidence>
<feature type="compositionally biased region" description="Low complexity" evidence="1">
    <location>
        <begin position="1040"/>
        <end position="1064"/>
    </location>
</feature>
<sequence length="1064" mass="121123">MTTQIANNPLVIEDFPAESNQIARGYTIKRRIIIKNAGGKKADVDIWIAATDAKSEPLLRWCSFSAENPLKLEPKETREIFLYFEIPAQAIPDLYNYELLIEAPIQYPDKIFRRPQQIRVLRSERDAEWSNEPGFILQPLTSSANPHPIQVGEKLELKVIVENRSKRVDRFYLNCPELTNDWFTIRYPESRLETSGLVKETDGLELNPNTTGEITLIFHPPRYTPAGNYFPTIRLISSNKDELMLLDVVYLQLLPHETLDIELSPQFLRFPSQTGVFDVKLINQGNIIRELEILASDRQNLFIYTPESSPEPILPGHNTTVPLRVKPRKWWHRPLWGKGLEFNFDIELENKFKTDKPPALPKDLTQGTLIWEPRPWWQVWLPIILLLLLALGLISVGAFLFWQKTFINPKINKFEPMQKIYQETDGKPVTLNLSIDRLSRWELINWRFRNIRKLSSVKIIPQTREGLGKIISYDYNQMLNWCQQQNDTLNCAYLPTETNKAGDYTFKVEIYSSEQNKPVDSKDTDTIVIKPAPPIPIPEIFEFSPSKLSYQEVRKEQVFLNWKISNPEQVQHIIITQQGSDGSPNQKTYIQCSPQELPKTGVKSYYNTGQIEKINNQDVLVCQAIPTNLTKTGKYTFKLEVFSKESPKQAVDTKQTDTITIQPIPVPKLIGQILSNKSVYEYREPVFLSWRINYPNQIKELRVVQQGSDGTIVKNTFLPQQCRTQSFTPKIPLITVLPNNLDILICDNVRLFPAKAGNYTYKLEVISNQEPNQPSDFKETDTITIKPLPVPKITQIASTKPFYEVAKNEEIFLNWEISNLSQIKELKLVALAPDGSVSSQLKRYIVTNNSVPSELQKFCILTTNLVCQNVPTGAKQAGDYIFKLTVVPKQGSGEPEITTNTATIKVKPIPPTPINIVYFRVNGQDVAEKQKYIYELNKERKPSDIVLSWKVEDGEDIKVELLPFGEVQKPQGVKNYTLSKPPSNVTITLKVTNKAGEQKTQSVVIETAEPSQLGKPQIALPKKATPQETAPRENSSGTASPNLESPSSVSPNLLSPVELPPESD</sequence>